<dbReference type="AlphaFoldDB" id="A0AA39IEQ5"/>
<reference evidence="2" key="1">
    <citation type="submission" date="2023-06" db="EMBL/GenBank/DDBJ databases">
        <title>Genomic analysis of the entomopathogenic nematode Steinernema hermaphroditum.</title>
        <authorList>
            <person name="Schwarz E.M."/>
            <person name="Heppert J.K."/>
            <person name="Baniya A."/>
            <person name="Schwartz H.T."/>
            <person name="Tan C.-H."/>
            <person name="Antoshechkin I."/>
            <person name="Sternberg P.W."/>
            <person name="Goodrich-Blair H."/>
            <person name="Dillman A.R."/>
        </authorList>
    </citation>
    <scope>NUCLEOTIDE SEQUENCE</scope>
    <source>
        <strain evidence="2">PS9179</strain>
        <tissue evidence="2">Whole animal</tissue>
    </source>
</reference>
<protein>
    <submittedName>
        <fullName evidence="2">Uncharacterized protein</fullName>
    </submittedName>
</protein>
<feature type="compositionally biased region" description="Basic and acidic residues" evidence="1">
    <location>
        <begin position="148"/>
        <end position="160"/>
    </location>
</feature>
<feature type="region of interest" description="Disordered" evidence="1">
    <location>
        <begin position="135"/>
        <end position="160"/>
    </location>
</feature>
<proteinExistence type="predicted"/>
<evidence type="ECO:0000313" key="3">
    <source>
        <dbReference type="Proteomes" id="UP001175271"/>
    </source>
</evidence>
<evidence type="ECO:0000313" key="2">
    <source>
        <dbReference type="EMBL" id="KAK0423037.1"/>
    </source>
</evidence>
<keyword evidence="3" id="KW-1185">Reference proteome</keyword>
<dbReference type="EMBL" id="JAUCMV010000001">
    <property type="protein sequence ID" value="KAK0423037.1"/>
    <property type="molecule type" value="Genomic_DNA"/>
</dbReference>
<organism evidence="2 3">
    <name type="scientific">Steinernema hermaphroditum</name>
    <dbReference type="NCBI Taxonomy" id="289476"/>
    <lineage>
        <taxon>Eukaryota</taxon>
        <taxon>Metazoa</taxon>
        <taxon>Ecdysozoa</taxon>
        <taxon>Nematoda</taxon>
        <taxon>Chromadorea</taxon>
        <taxon>Rhabditida</taxon>
        <taxon>Tylenchina</taxon>
        <taxon>Panagrolaimomorpha</taxon>
        <taxon>Strongyloidoidea</taxon>
        <taxon>Steinernematidae</taxon>
        <taxon>Steinernema</taxon>
    </lineage>
</organism>
<gene>
    <name evidence="2" type="ORF">QR680_007935</name>
</gene>
<name>A0AA39IEQ5_9BILA</name>
<comment type="caution">
    <text evidence="2">The sequence shown here is derived from an EMBL/GenBank/DDBJ whole genome shotgun (WGS) entry which is preliminary data.</text>
</comment>
<accession>A0AA39IEQ5</accession>
<feature type="region of interest" description="Disordered" evidence="1">
    <location>
        <begin position="102"/>
        <end position="121"/>
    </location>
</feature>
<dbReference type="Proteomes" id="UP001175271">
    <property type="component" value="Unassembled WGS sequence"/>
</dbReference>
<sequence length="160" mass="17981">MSTLISEPLLHKSCNFLLKRDQHFFVGRLSATVTQHRPTKRTRNPGPTSIREPRKRVVGALVLPVGKLQFGWLTNPEISSGCVSDRFTSALILTTTELPVHGASTESSDRQLPATIHHSDESPSYRAYQFPTRIFQNSPFPPDPTETDCQRELGLEKHSF</sequence>
<evidence type="ECO:0000256" key="1">
    <source>
        <dbReference type="SAM" id="MobiDB-lite"/>
    </source>
</evidence>